<comment type="caution">
    <text evidence="2">The sequence shown here is derived from an EMBL/GenBank/DDBJ whole genome shotgun (WGS) entry which is preliminary data.</text>
</comment>
<protein>
    <recommendedName>
        <fullName evidence="4">F-box domain-containing protein</fullName>
    </recommendedName>
</protein>
<sequence>MLWTVFQLNSILWSTPSGLEKTMQILADGLERSRNLPITVQIFDQLSLPPPTRLFDLLARHSERWQRAHIMSSIEDIDLSVLKGKLPLLQYLVISVSGTKSPEPSATQILDLCQDVPCLKIVYIPTVLLENITIPFQQLNVLACEVSGPASVARAVSVMPKLRRGASYHLQFFSRDEANPLIPLHIPPTTSTISLLDWRIVGDIYSRHYSHALGEFLANLTLPNLAELRVMCGEYPRQEILNLCARSGFERCLKVLRIPEVFITEEDLIQLLSRLESLEHLEIGDKYGEGTESVLVTDTFLRAIALPAASSHMPHLVPRLRHFACFSKMGFTDNIFIDFVISRLVGCSPENPLSITLCPPTYIDMALHCAAPVHAAMERLVARSKRRLSTRSAPRLPTTLANLFGGAIARPFGRPARRAKVVSEEALYMELLAAEHSDEEPDAGALEGSGREVVAVVNDDNDIGDEKTTTSGAVELPTAAVAPSADAADRGGQQLRRRRKLKQKKHTLKKASIHRGAARRAYCKHRRGLRGSDVGLWAAAQRKYPGVEGGTRGKAPTLLVGERLAGVYIGDSPDTDSPFALRLFKVEHGHMTAIQAAVVARNTRRTSSGQGVMESAGGQVSEDVPRVHICRREV</sequence>
<feature type="compositionally biased region" description="Basic residues" evidence="1">
    <location>
        <begin position="495"/>
        <end position="505"/>
    </location>
</feature>
<evidence type="ECO:0000313" key="2">
    <source>
        <dbReference type="EMBL" id="KAJ7191651.1"/>
    </source>
</evidence>
<keyword evidence="3" id="KW-1185">Reference proteome</keyword>
<dbReference type="Proteomes" id="UP001219525">
    <property type="component" value="Unassembled WGS sequence"/>
</dbReference>
<proteinExistence type="predicted"/>
<evidence type="ECO:0000313" key="3">
    <source>
        <dbReference type="Proteomes" id="UP001219525"/>
    </source>
</evidence>
<feature type="region of interest" description="Disordered" evidence="1">
    <location>
        <begin position="477"/>
        <end position="505"/>
    </location>
</feature>
<dbReference type="AlphaFoldDB" id="A0AAD6XXH6"/>
<organism evidence="2 3">
    <name type="scientific">Mycena pura</name>
    <dbReference type="NCBI Taxonomy" id="153505"/>
    <lineage>
        <taxon>Eukaryota</taxon>
        <taxon>Fungi</taxon>
        <taxon>Dikarya</taxon>
        <taxon>Basidiomycota</taxon>
        <taxon>Agaricomycotina</taxon>
        <taxon>Agaricomycetes</taxon>
        <taxon>Agaricomycetidae</taxon>
        <taxon>Agaricales</taxon>
        <taxon>Marasmiineae</taxon>
        <taxon>Mycenaceae</taxon>
        <taxon>Mycena</taxon>
    </lineage>
</organism>
<name>A0AAD6XXH6_9AGAR</name>
<reference evidence="2" key="1">
    <citation type="submission" date="2023-03" db="EMBL/GenBank/DDBJ databases">
        <title>Massive genome expansion in bonnet fungi (Mycena s.s.) driven by repeated elements and novel gene families across ecological guilds.</title>
        <authorList>
            <consortium name="Lawrence Berkeley National Laboratory"/>
            <person name="Harder C.B."/>
            <person name="Miyauchi S."/>
            <person name="Viragh M."/>
            <person name="Kuo A."/>
            <person name="Thoen E."/>
            <person name="Andreopoulos B."/>
            <person name="Lu D."/>
            <person name="Skrede I."/>
            <person name="Drula E."/>
            <person name="Henrissat B."/>
            <person name="Morin E."/>
            <person name="Kohler A."/>
            <person name="Barry K."/>
            <person name="LaButti K."/>
            <person name="Morin E."/>
            <person name="Salamov A."/>
            <person name="Lipzen A."/>
            <person name="Mereny Z."/>
            <person name="Hegedus B."/>
            <person name="Baldrian P."/>
            <person name="Stursova M."/>
            <person name="Weitz H."/>
            <person name="Taylor A."/>
            <person name="Grigoriev I.V."/>
            <person name="Nagy L.G."/>
            <person name="Martin F."/>
            <person name="Kauserud H."/>
        </authorList>
    </citation>
    <scope>NUCLEOTIDE SEQUENCE</scope>
    <source>
        <strain evidence="2">9144</strain>
    </source>
</reference>
<accession>A0AAD6XXH6</accession>
<evidence type="ECO:0008006" key="4">
    <source>
        <dbReference type="Google" id="ProtNLM"/>
    </source>
</evidence>
<gene>
    <name evidence="2" type="ORF">GGX14DRAFT_600121</name>
</gene>
<dbReference type="EMBL" id="JARJCW010000130">
    <property type="protein sequence ID" value="KAJ7191651.1"/>
    <property type="molecule type" value="Genomic_DNA"/>
</dbReference>
<evidence type="ECO:0000256" key="1">
    <source>
        <dbReference type="SAM" id="MobiDB-lite"/>
    </source>
</evidence>